<feature type="compositionally biased region" description="Polar residues" evidence="2">
    <location>
        <begin position="294"/>
        <end position="314"/>
    </location>
</feature>
<keyword evidence="1" id="KW-0863">Zinc-finger</keyword>
<name>A0A9W8TH22_9PEZI</name>
<evidence type="ECO:0000313" key="4">
    <source>
        <dbReference type="EMBL" id="KAJ3556395.1"/>
    </source>
</evidence>
<feature type="domain" description="CCHC-type" evidence="3">
    <location>
        <begin position="354"/>
        <end position="369"/>
    </location>
</feature>
<accession>A0A9W8TH22</accession>
<evidence type="ECO:0000313" key="5">
    <source>
        <dbReference type="Proteomes" id="UP001148614"/>
    </source>
</evidence>
<evidence type="ECO:0000256" key="1">
    <source>
        <dbReference type="PROSITE-ProRule" id="PRU00047"/>
    </source>
</evidence>
<dbReference type="AlphaFoldDB" id="A0A9W8TH22"/>
<keyword evidence="1" id="KW-0479">Metal-binding</keyword>
<dbReference type="Proteomes" id="UP001148614">
    <property type="component" value="Unassembled WGS sequence"/>
</dbReference>
<evidence type="ECO:0000256" key="2">
    <source>
        <dbReference type="SAM" id="MobiDB-lite"/>
    </source>
</evidence>
<evidence type="ECO:0000259" key="3">
    <source>
        <dbReference type="PROSITE" id="PS50158"/>
    </source>
</evidence>
<reference evidence="4" key="1">
    <citation type="submission" date="2022-07" db="EMBL/GenBank/DDBJ databases">
        <title>Genome Sequence of Xylaria arbuscula.</title>
        <authorList>
            <person name="Buettner E."/>
        </authorList>
    </citation>
    <scope>NUCLEOTIDE SEQUENCE</scope>
    <source>
        <strain evidence="4">VT107</strain>
    </source>
</reference>
<feature type="compositionally biased region" description="Basic and acidic residues" evidence="2">
    <location>
        <begin position="87"/>
        <end position="96"/>
    </location>
</feature>
<feature type="region of interest" description="Disordered" evidence="2">
    <location>
        <begin position="273"/>
        <end position="404"/>
    </location>
</feature>
<feature type="region of interest" description="Disordered" evidence="2">
    <location>
        <begin position="1"/>
        <end position="69"/>
    </location>
</feature>
<protein>
    <recommendedName>
        <fullName evidence="3">CCHC-type domain-containing protein</fullName>
    </recommendedName>
</protein>
<proteinExistence type="predicted"/>
<comment type="caution">
    <text evidence="4">The sequence shown here is derived from an EMBL/GenBank/DDBJ whole genome shotgun (WGS) entry which is preliminary data.</text>
</comment>
<keyword evidence="5" id="KW-1185">Reference proteome</keyword>
<dbReference type="GO" id="GO:0008270">
    <property type="term" value="F:zinc ion binding"/>
    <property type="evidence" value="ECO:0007669"/>
    <property type="project" value="UniProtKB-KW"/>
</dbReference>
<dbReference type="EMBL" id="JANPWZ010002747">
    <property type="protein sequence ID" value="KAJ3556395.1"/>
    <property type="molecule type" value="Genomic_DNA"/>
</dbReference>
<feature type="region of interest" description="Disordered" evidence="2">
    <location>
        <begin position="87"/>
        <end position="120"/>
    </location>
</feature>
<gene>
    <name evidence="4" type="ORF">NPX13_g10145</name>
</gene>
<sequence>MSTIEVSVEQGAPDMADPLAIPLTPPNNQNSLLQRGKRKSARTRKSQTVGKGPSTRSKTAAVDNGSPLENPLLPSLLQIAMQTRGIEERSADDRQSVRFNTPPHRQSDQYDCPRKRTPGMESAVSMASNSEAMRHSIKLADLAKLSDGQDPTFERWKNSTQRKLRTNWWLFLSEESKFDWLCTLVDGKAAVMLEPFICEDNAEPLTTVEEVYELLRSSKAGLARSEWKYELNRKLSPTLRLQVMSAYLDPKISFNDFRNKCSSHAQQLAEVERVRKQRQGSLKATSRRPFVPGTRSQETGKASPTKVLSYQKIDSTPLPVRDAPGIINARLSAAPERSRDTRSRTPNKTEGVTCYSCDKPGHIAPNCPDQSTPKVNFLENDGKDSIDPGQEGPTSDSESENFQT</sequence>
<feature type="compositionally biased region" description="Polar residues" evidence="2">
    <location>
        <begin position="46"/>
        <end position="58"/>
    </location>
</feature>
<feature type="compositionally biased region" description="Basic and acidic residues" evidence="2">
    <location>
        <begin position="105"/>
        <end position="114"/>
    </location>
</feature>
<dbReference type="SUPFAM" id="SSF57756">
    <property type="entry name" value="Retrovirus zinc finger-like domains"/>
    <property type="match status" value="1"/>
</dbReference>
<dbReference type="InterPro" id="IPR001878">
    <property type="entry name" value="Znf_CCHC"/>
</dbReference>
<organism evidence="4 5">
    <name type="scientific">Xylaria arbuscula</name>
    <dbReference type="NCBI Taxonomy" id="114810"/>
    <lineage>
        <taxon>Eukaryota</taxon>
        <taxon>Fungi</taxon>
        <taxon>Dikarya</taxon>
        <taxon>Ascomycota</taxon>
        <taxon>Pezizomycotina</taxon>
        <taxon>Sordariomycetes</taxon>
        <taxon>Xylariomycetidae</taxon>
        <taxon>Xylariales</taxon>
        <taxon>Xylariaceae</taxon>
        <taxon>Xylaria</taxon>
    </lineage>
</organism>
<dbReference type="InterPro" id="IPR036875">
    <property type="entry name" value="Znf_CCHC_sf"/>
</dbReference>
<dbReference type="Gene3D" id="4.10.60.10">
    <property type="entry name" value="Zinc finger, CCHC-type"/>
    <property type="match status" value="1"/>
</dbReference>
<feature type="compositionally biased region" description="Polar residues" evidence="2">
    <location>
        <begin position="392"/>
        <end position="404"/>
    </location>
</feature>
<dbReference type="GO" id="GO:0003676">
    <property type="term" value="F:nucleic acid binding"/>
    <property type="evidence" value="ECO:0007669"/>
    <property type="project" value="InterPro"/>
</dbReference>
<dbReference type="PROSITE" id="PS50158">
    <property type="entry name" value="ZF_CCHC"/>
    <property type="match status" value="1"/>
</dbReference>
<dbReference type="SMART" id="SM00343">
    <property type="entry name" value="ZnF_C2HC"/>
    <property type="match status" value="1"/>
</dbReference>
<dbReference type="Pfam" id="PF00098">
    <property type="entry name" value="zf-CCHC"/>
    <property type="match status" value="1"/>
</dbReference>
<keyword evidence="1" id="KW-0862">Zinc</keyword>
<feature type="compositionally biased region" description="Basic residues" evidence="2">
    <location>
        <begin position="35"/>
        <end position="45"/>
    </location>
</feature>